<keyword evidence="4" id="KW-1133">Transmembrane helix</keyword>
<evidence type="ECO:0000256" key="1">
    <source>
        <dbReference type="ARBA" id="ARBA00022737"/>
    </source>
</evidence>
<dbReference type="Gene3D" id="1.10.287.110">
    <property type="entry name" value="DnaJ domain"/>
    <property type="match status" value="1"/>
</dbReference>
<dbReference type="PROSITE" id="PS50076">
    <property type="entry name" value="DNAJ_2"/>
    <property type="match status" value="1"/>
</dbReference>
<dbReference type="PROSITE" id="PS50005">
    <property type="entry name" value="TPR"/>
    <property type="match status" value="1"/>
</dbReference>
<evidence type="ECO:0000313" key="6">
    <source>
        <dbReference type="EMBL" id="AFZ48050.1"/>
    </source>
</evidence>
<dbReference type="eggNOG" id="COG2214">
    <property type="taxonomic scope" value="Bacteria"/>
</dbReference>
<feature type="repeat" description="TPR" evidence="3">
    <location>
        <begin position="98"/>
        <end position="131"/>
    </location>
</feature>
<organism evidence="6 7">
    <name type="scientific">Cyanobacterium stanieri (strain ATCC 29140 / PCC 7202)</name>
    <dbReference type="NCBI Taxonomy" id="292563"/>
    <lineage>
        <taxon>Bacteria</taxon>
        <taxon>Bacillati</taxon>
        <taxon>Cyanobacteriota</taxon>
        <taxon>Cyanophyceae</taxon>
        <taxon>Oscillatoriophycideae</taxon>
        <taxon>Chroococcales</taxon>
        <taxon>Geminocystaceae</taxon>
        <taxon>Cyanobacterium</taxon>
    </lineage>
</organism>
<dbReference type="Pfam" id="PF00226">
    <property type="entry name" value="DnaJ"/>
    <property type="match status" value="1"/>
</dbReference>
<keyword evidence="4" id="KW-0812">Transmembrane</keyword>
<dbReference type="HOGENOM" id="CLU_1105710_0_0_3"/>
<feature type="domain" description="J" evidence="5">
    <location>
        <begin position="6"/>
        <end position="75"/>
    </location>
</feature>
<dbReference type="PANTHER" id="PTHR45188">
    <property type="entry name" value="DNAJ PROTEIN P58IPK HOMOLOG"/>
    <property type="match status" value="1"/>
</dbReference>
<dbReference type="STRING" id="292563.Cyast_2100"/>
<dbReference type="InterPro" id="IPR001623">
    <property type="entry name" value="DnaJ_domain"/>
</dbReference>
<dbReference type="Proteomes" id="UP000010483">
    <property type="component" value="Chromosome"/>
</dbReference>
<dbReference type="SMART" id="SM00028">
    <property type="entry name" value="TPR"/>
    <property type="match status" value="2"/>
</dbReference>
<dbReference type="PANTHER" id="PTHR45188:SF2">
    <property type="entry name" value="DNAJ HOMOLOG SUBFAMILY C MEMBER 7"/>
    <property type="match status" value="1"/>
</dbReference>
<dbReference type="InterPro" id="IPR036869">
    <property type="entry name" value="J_dom_sf"/>
</dbReference>
<dbReference type="SUPFAM" id="SSF48452">
    <property type="entry name" value="TPR-like"/>
    <property type="match status" value="1"/>
</dbReference>
<dbReference type="SUPFAM" id="SSF46565">
    <property type="entry name" value="Chaperone J-domain"/>
    <property type="match status" value="1"/>
</dbReference>
<dbReference type="PATRIC" id="fig|292563.3.peg.2193"/>
<protein>
    <submittedName>
        <fullName evidence="6">Heat shock protein DnaJ domain protein</fullName>
    </submittedName>
</protein>
<dbReference type="BioCyc" id="CSTA292563:G1353-2104-MONOMER"/>
<feature type="transmembrane region" description="Helical" evidence="4">
    <location>
        <begin position="203"/>
        <end position="223"/>
    </location>
</feature>
<evidence type="ECO:0000259" key="5">
    <source>
        <dbReference type="PROSITE" id="PS50076"/>
    </source>
</evidence>
<dbReference type="CDD" id="cd06257">
    <property type="entry name" value="DnaJ"/>
    <property type="match status" value="1"/>
</dbReference>
<evidence type="ECO:0000256" key="4">
    <source>
        <dbReference type="SAM" id="Phobius"/>
    </source>
</evidence>
<evidence type="ECO:0000256" key="3">
    <source>
        <dbReference type="PROSITE-ProRule" id="PRU00339"/>
    </source>
</evidence>
<dbReference type="AlphaFoldDB" id="K9YNQ1"/>
<keyword evidence="1" id="KW-0677">Repeat</keyword>
<keyword evidence="7" id="KW-1185">Reference proteome</keyword>
<dbReference type="PRINTS" id="PR00625">
    <property type="entry name" value="JDOMAIN"/>
</dbReference>
<gene>
    <name evidence="6" type="ordered locus">Cyast_2100</name>
</gene>
<proteinExistence type="predicted"/>
<dbReference type="InterPro" id="IPR019734">
    <property type="entry name" value="TPR_rpt"/>
</dbReference>
<dbReference type="InterPro" id="IPR011990">
    <property type="entry name" value="TPR-like_helical_dom_sf"/>
</dbReference>
<dbReference type="EMBL" id="CP003940">
    <property type="protein sequence ID" value="AFZ48050.1"/>
    <property type="molecule type" value="Genomic_DNA"/>
</dbReference>
<name>K9YNQ1_CYASC</name>
<dbReference type="Gene3D" id="1.25.40.10">
    <property type="entry name" value="Tetratricopeptide repeat domain"/>
    <property type="match status" value="1"/>
</dbReference>
<accession>K9YNQ1</accession>
<evidence type="ECO:0000256" key="2">
    <source>
        <dbReference type="ARBA" id="ARBA00022803"/>
    </source>
</evidence>
<dbReference type="SMART" id="SM00271">
    <property type="entry name" value="DnaJ"/>
    <property type="match status" value="1"/>
</dbReference>
<evidence type="ECO:0000313" key="7">
    <source>
        <dbReference type="Proteomes" id="UP000010483"/>
    </source>
</evidence>
<dbReference type="KEGG" id="csn:Cyast_2100"/>
<sequence>MTGLEQYYRILKIESGASVEEIKKAYRQLAKKWHPDNFNDSPEKAELAEAKFLEIHEAYEILKNHGETQRFDGQHDSEKQKQTSTFVRRNLDTNEKKAEFYYQLGVEEAENEQWEEAVRYFSYAIKLDERFINAYFYRGAMLDKLGLKLRAESDWQQAEFLKSIQGNRVEFYEQNNNHKGKKSISYRQRGKNYGVSKKSSSSLNGLVMAGFGLVIIALSLALVNQNRNGGNNNQGFLPSLNGTIFLLSVDG</sequence>
<reference evidence="7" key="1">
    <citation type="journal article" date="2013" name="Proc. Natl. Acad. Sci. U.S.A.">
        <title>Improving the coverage of the cyanobacterial phylum using diversity-driven genome sequencing.</title>
        <authorList>
            <person name="Shih P.M."/>
            <person name="Wu D."/>
            <person name="Latifi A."/>
            <person name="Axen S.D."/>
            <person name="Fewer D.P."/>
            <person name="Talla E."/>
            <person name="Calteau A."/>
            <person name="Cai F."/>
            <person name="Tandeau de Marsac N."/>
            <person name="Rippka R."/>
            <person name="Herdman M."/>
            <person name="Sivonen K."/>
            <person name="Coursin T."/>
            <person name="Laurent T."/>
            <person name="Goodwin L."/>
            <person name="Nolan M."/>
            <person name="Davenport K.W."/>
            <person name="Han C.S."/>
            <person name="Rubin E.M."/>
            <person name="Eisen J.A."/>
            <person name="Woyke T."/>
            <person name="Gugger M."/>
            <person name="Kerfeld C.A."/>
        </authorList>
    </citation>
    <scope>NUCLEOTIDE SEQUENCE [LARGE SCALE GENOMIC DNA]</scope>
    <source>
        <strain evidence="7">ATCC 29140 / PCC 7202</strain>
    </source>
</reference>
<keyword evidence="2 3" id="KW-0802">TPR repeat</keyword>
<keyword evidence="6" id="KW-0346">Stress response</keyword>
<keyword evidence="4" id="KW-0472">Membrane</keyword>